<dbReference type="AlphaFoldDB" id="M3C415"/>
<dbReference type="RefSeq" id="WP_006129724.1">
    <property type="nucleotide sequence ID" value="NZ_AOHP01000004.1"/>
</dbReference>
<evidence type="ECO:0000313" key="1">
    <source>
        <dbReference type="EMBL" id="EMF31119.1"/>
    </source>
</evidence>
<protein>
    <submittedName>
        <fullName evidence="1">Uncharacterized protein</fullName>
    </submittedName>
</protein>
<gene>
    <name evidence="1" type="ORF">H114_00782</name>
</gene>
<dbReference type="Proteomes" id="UP000011732">
    <property type="component" value="Unassembled WGS sequence"/>
</dbReference>
<name>M3C415_STREZ</name>
<reference evidence="1 2" key="1">
    <citation type="journal article" date="2013" name="Genome Announc.">
        <title>Draft Genome Sequence of Streptomyces gancidicus Strain BKS 13-15.</title>
        <authorList>
            <person name="Kumar S."/>
            <person name="Kaur N."/>
            <person name="Singh N.K."/>
            <person name="Raghava G.P."/>
            <person name="Mayilraj S."/>
        </authorList>
    </citation>
    <scope>NUCLEOTIDE SEQUENCE [LARGE SCALE GENOMIC DNA]</scope>
    <source>
        <strain evidence="1 2">BKS 13-15</strain>
    </source>
</reference>
<dbReference type="EMBL" id="AOHP01000004">
    <property type="protein sequence ID" value="EMF31119.1"/>
    <property type="molecule type" value="Genomic_DNA"/>
</dbReference>
<proteinExistence type="predicted"/>
<keyword evidence="2" id="KW-1185">Reference proteome</keyword>
<dbReference type="OrthoDB" id="9951721at2"/>
<dbReference type="PATRIC" id="fig|1284664.3.peg.161"/>
<accession>M3C415</accession>
<evidence type="ECO:0000313" key="2">
    <source>
        <dbReference type="Proteomes" id="UP000011732"/>
    </source>
</evidence>
<comment type="caution">
    <text evidence="1">The sequence shown here is derived from an EMBL/GenBank/DDBJ whole genome shotgun (WGS) entry which is preliminary data.</text>
</comment>
<sequence length="108" mass="12534">MRIIRLTPEQARTTGTLRLLRLTPEAQQALRDHMARAAEVWRQLVDAFRQMARAVTAAVRPLVEFLRRNGYTAPPSDRRRARPRTAVTWRADRPAWASPYGPAPRRHR</sequence>
<organism evidence="1 2">
    <name type="scientific">Streptomyces gancidicus BKS 13-15</name>
    <dbReference type="NCBI Taxonomy" id="1284664"/>
    <lineage>
        <taxon>Bacteria</taxon>
        <taxon>Bacillati</taxon>
        <taxon>Actinomycetota</taxon>
        <taxon>Actinomycetes</taxon>
        <taxon>Kitasatosporales</taxon>
        <taxon>Streptomycetaceae</taxon>
        <taxon>Streptomyces</taxon>
        <taxon>Streptomyces pseudogriseolus group</taxon>
    </lineage>
</organism>